<evidence type="ECO:0000256" key="1">
    <source>
        <dbReference type="SAM" id="SignalP"/>
    </source>
</evidence>
<organism evidence="2 3">
    <name type="scientific">Ligilactobacillus salivarius</name>
    <dbReference type="NCBI Taxonomy" id="1624"/>
    <lineage>
        <taxon>Bacteria</taxon>
        <taxon>Bacillati</taxon>
        <taxon>Bacillota</taxon>
        <taxon>Bacilli</taxon>
        <taxon>Lactobacillales</taxon>
        <taxon>Lactobacillaceae</taxon>
        <taxon>Ligilactobacillus</taxon>
    </lineage>
</organism>
<evidence type="ECO:0000313" key="3">
    <source>
        <dbReference type="Proteomes" id="UP000192638"/>
    </source>
</evidence>
<name>A0A1V9R558_9LACO</name>
<comment type="caution">
    <text evidence="2">The sequence shown here is derived from an EMBL/GenBank/DDBJ whole genome shotgun (WGS) entry which is preliminary data.</text>
</comment>
<keyword evidence="1" id="KW-0732">Signal</keyword>
<protein>
    <submittedName>
        <fullName evidence="2">Uncharacterized protein</fullName>
    </submittedName>
</protein>
<proteinExistence type="predicted"/>
<sequence>MVKVKTNSIVKLCLSIVLCICFLQIPHVNADNVSNNVAEFTISPVYPREQKEDDAGYFDLNVKKATTVPVKVKIWFFSKSCGFLTWIYGIFY</sequence>
<evidence type="ECO:0000313" key="2">
    <source>
        <dbReference type="EMBL" id="OQQ86133.1"/>
    </source>
</evidence>
<feature type="non-terminal residue" evidence="2">
    <location>
        <position position="92"/>
    </location>
</feature>
<accession>A0A1V9R558</accession>
<dbReference type="Proteomes" id="UP000192638">
    <property type="component" value="Unassembled WGS sequence"/>
</dbReference>
<feature type="signal peptide" evidence="1">
    <location>
        <begin position="1"/>
        <end position="30"/>
    </location>
</feature>
<reference evidence="2 3" key="1">
    <citation type="submission" date="2017-03" db="EMBL/GenBank/DDBJ databases">
        <title>Phylogenomics and comparative genomics of Lactobacillus salivarius, a mammalian gut commensal.</title>
        <authorList>
            <person name="Harris H.M."/>
        </authorList>
    </citation>
    <scope>NUCLEOTIDE SEQUENCE [LARGE SCALE GENOMIC DNA]</scope>
    <source>
        <strain evidence="2 3">LMG 14477</strain>
    </source>
</reference>
<dbReference type="AlphaFoldDB" id="A0A1V9R558"/>
<dbReference type="EMBL" id="NBEB01000018">
    <property type="protein sequence ID" value="OQQ86133.1"/>
    <property type="molecule type" value="Genomic_DNA"/>
</dbReference>
<feature type="chain" id="PRO_5012596515" evidence="1">
    <location>
        <begin position="31"/>
        <end position="92"/>
    </location>
</feature>
<gene>
    <name evidence="2" type="ORF">B6U60_01435</name>
</gene>